<protein>
    <submittedName>
        <fullName evidence="1">Metal-binding protein</fullName>
    </submittedName>
</protein>
<dbReference type="Proteomes" id="UP000473887">
    <property type="component" value="Unassembled WGS sequence"/>
</dbReference>
<reference evidence="1 3" key="2">
    <citation type="submission" date="2019-02" db="EMBL/GenBank/DDBJ databases">
        <title>Genome sequencing of Clostridium botulinum clinical isolates.</title>
        <authorList>
            <person name="Brunt J."/>
            <person name="Van Vliet A.H.M."/>
            <person name="Stringer S.C."/>
            <person name="Grant K.A."/>
            <person name="Carter A.C."/>
            <person name="Peck M.W."/>
        </authorList>
    </citation>
    <scope>NUCLEOTIDE SEQUENCE [LARGE SCALE GENOMIC DNA]</scope>
    <source>
        <strain evidence="1 3">H142660711</strain>
    </source>
</reference>
<dbReference type="Proteomes" id="UP000663464">
    <property type="component" value="Chromosome"/>
</dbReference>
<sequence>MTLREIMKYIESEFSIINKTPCDICGGNYLTKDLSINLLDSIPYDICDCICSNCGHQKIFKFYAPFIDESKKENYSKIIN</sequence>
<dbReference type="AlphaFoldDB" id="A0A0A2HBX8"/>
<evidence type="ECO:0000313" key="2">
    <source>
        <dbReference type="EMBL" id="QRI53640.1"/>
    </source>
</evidence>
<evidence type="ECO:0000313" key="3">
    <source>
        <dbReference type="Proteomes" id="UP000473887"/>
    </source>
</evidence>
<organism evidence="1 3">
    <name type="scientific">Clostridium botulinum</name>
    <dbReference type="NCBI Taxonomy" id="1491"/>
    <lineage>
        <taxon>Bacteria</taxon>
        <taxon>Bacillati</taxon>
        <taxon>Bacillota</taxon>
        <taxon>Clostridia</taxon>
        <taxon>Eubacteriales</taxon>
        <taxon>Clostridiaceae</taxon>
        <taxon>Clostridium</taxon>
    </lineage>
</organism>
<dbReference type="EMBL" id="SGKC01000034">
    <property type="protein sequence ID" value="NEZ93259.1"/>
    <property type="molecule type" value="Genomic_DNA"/>
</dbReference>
<dbReference type="EMBL" id="CP069280">
    <property type="protein sequence ID" value="QRI53640.1"/>
    <property type="molecule type" value="Genomic_DNA"/>
</dbReference>
<gene>
    <name evidence="1" type="ORF">EXM69_15245</name>
    <name evidence="2" type="ORF">JQS73_00470</name>
</gene>
<reference evidence="2 4" key="1">
    <citation type="journal article" date="2014" name="J. Infect. Dis.">
        <title>Molecular characterization of a novel botulinum neurotoxin type H gene.</title>
        <authorList>
            <person name="Dover N."/>
            <person name="Barash J.R."/>
            <person name="Hill K.K."/>
            <person name="Xie G."/>
            <person name="Arnon S.S."/>
        </authorList>
    </citation>
    <scope>NUCLEOTIDE SEQUENCE [LARGE SCALE GENOMIC DNA]</scope>
    <source>
        <strain evidence="2 4">IBCA10-7060</strain>
    </source>
</reference>
<accession>A0A0A2HBX8</accession>
<evidence type="ECO:0000313" key="4">
    <source>
        <dbReference type="Proteomes" id="UP000663464"/>
    </source>
</evidence>
<name>A0A0A2HBX8_CLOBO</name>
<proteinExistence type="predicted"/>
<evidence type="ECO:0000313" key="1">
    <source>
        <dbReference type="EMBL" id="NEZ93259.1"/>
    </source>
</evidence>
<dbReference type="RefSeq" id="WP_003363202.1">
    <property type="nucleotide sequence ID" value="NZ_AP025140.1"/>
</dbReference>
<reference evidence="2" key="3">
    <citation type="submission" date="2021-02" db="EMBL/GenBank/DDBJ databases">
        <authorList>
            <person name="Dover N."/>
            <person name="Barash J.R."/>
            <person name="Bell J.M."/>
            <person name="Sylvester M.D."/>
            <person name="Arnon S."/>
        </authorList>
    </citation>
    <scope>NUCLEOTIDE SEQUENCE</scope>
    <source>
        <strain evidence="2">IBCA10-7060</strain>
    </source>
</reference>